<dbReference type="AlphaFoldDB" id="E3CTJ6"/>
<evidence type="ECO:0000256" key="1">
    <source>
        <dbReference type="SAM" id="SignalP"/>
    </source>
</evidence>
<protein>
    <submittedName>
        <fullName evidence="2">Neuropeptide Y prohormone-11</fullName>
    </submittedName>
</protein>
<sequence>MLIPCLLGALIFAIQDSHCYFIMPSNSMDPNKPPIPLNSHATSDEIKDYLHHLNLYFQIVSRPRLGKRQKYDFHDILNQF</sequence>
<feature type="chain" id="PRO_5003167840" evidence="1">
    <location>
        <begin position="20"/>
        <end position="80"/>
    </location>
</feature>
<dbReference type="GO" id="GO:0007218">
    <property type="term" value="P:neuropeptide signaling pathway"/>
    <property type="evidence" value="ECO:0007669"/>
    <property type="project" value="UniProtKB-KW"/>
</dbReference>
<reference evidence="2" key="1">
    <citation type="submission" date="2009-12" db="EMBL/GenBank/DDBJ databases">
        <authorList>
            <person name="Collins J."/>
            <person name="Hou X."/>
            <person name="Romanova E.V."/>
            <person name="Miller C.M."/>
            <person name="Lambrus B.G."/>
            <person name="Sweedler J.V."/>
            <person name="Newmark P.A."/>
        </authorList>
    </citation>
    <scope>NUCLEOTIDE SEQUENCE</scope>
</reference>
<organism evidence="2">
    <name type="scientific">Schmidtea mediterranea</name>
    <name type="common">Freshwater planarian flatworm</name>
    <dbReference type="NCBI Taxonomy" id="79327"/>
    <lineage>
        <taxon>Eukaryota</taxon>
        <taxon>Metazoa</taxon>
        <taxon>Spiralia</taxon>
        <taxon>Lophotrochozoa</taxon>
        <taxon>Platyhelminthes</taxon>
        <taxon>Rhabditophora</taxon>
        <taxon>Seriata</taxon>
        <taxon>Tricladida</taxon>
        <taxon>Continenticola</taxon>
        <taxon>Geoplanoidea</taxon>
        <taxon>Dugesiidae</taxon>
        <taxon>Schmidtea</taxon>
    </lineage>
</organism>
<keyword evidence="1" id="KW-0732">Signal</keyword>
<name>E3CTJ6_SCHMD</name>
<accession>E3CTJ6</accession>
<dbReference type="PROSITE" id="PS50276">
    <property type="entry name" value="PANCREATIC_HORMONE_2"/>
    <property type="match status" value="1"/>
</dbReference>
<reference evidence="2" key="2">
    <citation type="journal article" date="2010" name="PLoS Biol.">
        <title>Genome-wide analyses reveal a role for peptide hormones in planarian germline development.</title>
        <authorList>
            <person name="Collins J.J."/>
            <person name="Hou X."/>
            <person name="Romanova E.V."/>
            <person name="Lambrus B.G."/>
            <person name="Miller C.M."/>
            <person name="Saberi A."/>
            <person name="Sweedler J.V."/>
            <person name="Newmark P.A."/>
        </authorList>
    </citation>
    <scope>NUCLEOTIDE SEQUENCE</scope>
</reference>
<evidence type="ECO:0000313" key="2">
    <source>
        <dbReference type="EMBL" id="DAA33910.1"/>
    </source>
</evidence>
<proteinExistence type="evidence at transcript level"/>
<feature type="signal peptide" evidence="1">
    <location>
        <begin position="1"/>
        <end position="19"/>
    </location>
</feature>
<dbReference type="EMBL" id="BK007021">
    <property type="protein sequence ID" value="DAA33910.1"/>
    <property type="molecule type" value="mRNA"/>
</dbReference>
<keyword evidence="2" id="KW-0527">Neuropeptide</keyword>